<evidence type="ECO:0000256" key="1">
    <source>
        <dbReference type="ARBA" id="ARBA00023125"/>
    </source>
</evidence>
<evidence type="ECO:0000313" key="4">
    <source>
        <dbReference type="Proteomes" id="UP000275069"/>
    </source>
</evidence>
<keyword evidence="1" id="KW-0238">DNA-binding</keyword>
<dbReference type="OrthoDB" id="9808843at2"/>
<dbReference type="GO" id="GO:0003677">
    <property type="term" value="F:DNA binding"/>
    <property type="evidence" value="ECO:0007669"/>
    <property type="project" value="UniProtKB-KW"/>
</dbReference>
<dbReference type="Proteomes" id="UP000275069">
    <property type="component" value="Chromosome"/>
</dbReference>
<dbReference type="Gene3D" id="1.10.10.10">
    <property type="entry name" value="Winged helix-like DNA-binding domain superfamily/Winged helix DNA-binding domain"/>
    <property type="match status" value="1"/>
</dbReference>
<dbReference type="InterPro" id="IPR000792">
    <property type="entry name" value="Tscrpt_reg_LuxR_C"/>
</dbReference>
<evidence type="ECO:0000313" key="3">
    <source>
        <dbReference type="EMBL" id="AYG04687.1"/>
    </source>
</evidence>
<dbReference type="SMART" id="SM00421">
    <property type="entry name" value="HTH_LUXR"/>
    <property type="match status" value="1"/>
</dbReference>
<dbReference type="InterPro" id="IPR039420">
    <property type="entry name" value="WalR-like"/>
</dbReference>
<proteinExistence type="predicted"/>
<evidence type="ECO:0000259" key="2">
    <source>
        <dbReference type="PROSITE" id="PS50043"/>
    </source>
</evidence>
<organism evidence="3 4">
    <name type="scientific">Gryllotalpicola protaetiae</name>
    <dbReference type="NCBI Taxonomy" id="2419771"/>
    <lineage>
        <taxon>Bacteria</taxon>
        <taxon>Bacillati</taxon>
        <taxon>Actinomycetota</taxon>
        <taxon>Actinomycetes</taxon>
        <taxon>Micrococcales</taxon>
        <taxon>Microbacteriaceae</taxon>
        <taxon>Gryllotalpicola</taxon>
    </lineage>
</organism>
<dbReference type="EMBL" id="CP032624">
    <property type="protein sequence ID" value="AYG04687.1"/>
    <property type="molecule type" value="Genomic_DNA"/>
</dbReference>
<keyword evidence="4" id="KW-1185">Reference proteome</keyword>
<dbReference type="PANTHER" id="PTHR43214">
    <property type="entry name" value="TWO-COMPONENT RESPONSE REGULATOR"/>
    <property type="match status" value="1"/>
</dbReference>
<dbReference type="PROSITE" id="PS50043">
    <property type="entry name" value="HTH_LUXR_2"/>
    <property type="match status" value="1"/>
</dbReference>
<sequence>MLYDSGKRETDHARGGNAASALVEDFTTELASRVAASRALATRRMARRVALLTAGYALALLNGDVLIPTDTDGIAQALIADGNTSEELVLGASILFGLAVTHLGRVRAESSEAIANAANRAILIWLTPTMTAFGRLSSGPHAASLATSAAAASRLTRREREVLLALAATTRTSDLCQMLTISANTLRHHISKLCEKLGARNRYEALLIAQRLNLTT</sequence>
<dbReference type="InterPro" id="IPR016032">
    <property type="entry name" value="Sig_transdc_resp-reg_C-effctor"/>
</dbReference>
<dbReference type="Pfam" id="PF00196">
    <property type="entry name" value="GerE"/>
    <property type="match status" value="1"/>
</dbReference>
<accession>A0A387BUY4</accession>
<dbReference type="RefSeq" id="WP_120790216.1">
    <property type="nucleotide sequence ID" value="NZ_CP032624.1"/>
</dbReference>
<protein>
    <submittedName>
        <fullName evidence="3">Helix-turn-helix transcriptional regulator</fullName>
    </submittedName>
</protein>
<dbReference type="CDD" id="cd06170">
    <property type="entry name" value="LuxR_C_like"/>
    <property type="match status" value="1"/>
</dbReference>
<dbReference type="InterPro" id="IPR036388">
    <property type="entry name" value="WH-like_DNA-bd_sf"/>
</dbReference>
<gene>
    <name evidence="3" type="ORF">D7I44_14915</name>
</gene>
<reference evidence="3 4" key="1">
    <citation type="submission" date="2018-09" db="EMBL/GenBank/DDBJ databases">
        <title>Genome sequencing of strain 2DFW10M-5.</title>
        <authorList>
            <person name="Heo J."/>
            <person name="Kim S.-J."/>
            <person name="Kwon S.-W."/>
        </authorList>
    </citation>
    <scope>NUCLEOTIDE SEQUENCE [LARGE SCALE GENOMIC DNA]</scope>
    <source>
        <strain evidence="3 4">2DFW10M-5</strain>
    </source>
</reference>
<name>A0A387BUY4_9MICO</name>
<feature type="domain" description="HTH luxR-type" evidence="2">
    <location>
        <begin position="148"/>
        <end position="213"/>
    </location>
</feature>
<dbReference type="GO" id="GO:0006355">
    <property type="term" value="P:regulation of DNA-templated transcription"/>
    <property type="evidence" value="ECO:0007669"/>
    <property type="project" value="InterPro"/>
</dbReference>
<dbReference type="SUPFAM" id="SSF46894">
    <property type="entry name" value="C-terminal effector domain of the bipartite response regulators"/>
    <property type="match status" value="1"/>
</dbReference>
<dbReference type="KEGG" id="gry:D7I44_14915"/>
<dbReference type="AlphaFoldDB" id="A0A387BUY4"/>